<feature type="transmembrane region" description="Helical" evidence="1">
    <location>
        <begin position="801"/>
        <end position="822"/>
    </location>
</feature>
<reference evidence="2 3" key="1">
    <citation type="submission" date="2018-08" db="EMBL/GenBank/DDBJ databases">
        <title>Whole Genome Sequences of Two Pseudoalteromonas piscicida Strains, DE1-A and DE2-A, which Exhibit Strong Antibacterial Activity against Vibrio vulnificus.</title>
        <authorList>
            <person name="Richards G.P."/>
            <person name="Needleman D.S."/>
            <person name="Watson M.A."/>
            <person name="Polson S.W."/>
        </authorList>
    </citation>
    <scope>NUCLEOTIDE SEQUENCE [LARGE SCALE GENOMIC DNA]</scope>
    <source>
        <strain evidence="2 3">DE2-A</strain>
    </source>
</reference>
<feature type="transmembrane region" description="Helical" evidence="1">
    <location>
        <begin position="719"/>
        <end position="736"/>
    </location>
</feature>
<organism evidence="2 3">
    <name type="scientific">Pseudoalteromonas piscicida</name>
    <dbReference type="NCBI Taxonomy" id="43662"/>
    <lineage>
        <taxon>Bacteria</taxon>
        <taxon>Pseudomonadati</taxon>
        <taxon>Pseudomonadota</taxon>
        <taxon>Gammaproteobacteria</taxon>
        <taxon>Alteromonadales</taxon>
        <taxon>Pseudoalteromonadaceae</taxon>
        <taxon>Pseudoalteromonas</taxon>
    </lineage>
</organism>
<evidence type="ECO:0000313" key="3">
    <source>
        <dbReference type="Proteomes" id="UP000258102"/>
    </source>
</evidence>
<dbReference type="Proteomes" id="UP000258102">
    <property type="component" value="Chromosome 2"/>
</dbReference>
<dbReference type="EMBL" id="CP031762">
    <property type="protein sequence ID" value="AXR04774.1"/>
    <property type="molecule type" value="Genomic_DNA"/>
</dbReference>
<evidence type="ECO:0000256" key="1">
    <source>
        <dbReference type="SAM" id="Phobius"/>
    </source>
</evidence>
<feature type="transmembrane region" description="Helical" evidence="1">
    <location>
        <begin position="756"/>
        <end position="774"/>
    </location>
</feature>
<keyword evidence="1" id="KW-0812">Transmembrane</keyword>
<feature type="transmembrane region" description="Helical" evidence="1">
    <location>
        <begin position="834"/>
        <end position="853"/>
    </location>
</feature>
<dbReference type="CDD" id="cd20705">
    <property type="entry name" value="MIX_I"/>
    <property type="match status" value="1"/>
</dbReference>
<accession>A0AAD0W5W4</accession>
<dbReference type="AlphaFoldDB" id="A0AAD0W5W4"/>
<sequence length="1022" mass="115683">MGAHIFNTELNDEQAPCTLELQLQGLNGKDCTVPLGFAEVQRASSPKPDDQIPFVETVELRVFSEASLDINKAKAPEYVPMFKDQKEFQEDEPVGYYYFFVNGYLWREIAAISGGMLSEVDLREYHGQSFRPNNGTHMPRLTLPIRAKGLFSDSTSVKTMTYQVAFSRVQWSWDYISVLGDMKPDDSRFDKKPMTSKCPEEGKASTYRSERMQTIDFSSAPNWDSIENLKANEDGEPCIYLHDVLGIAQKCFLLSETALAQLTTQRLTLEENGYYKSAIIAQSVFLNDELHEKDFSMRNVAQSRYKPEINYKQKDSFSRELRSAAAHLSESKVEKYLVGSNSAEILDLVETFYENKEKLIKIYTENHTPPRGISEPSKLQFISRDFSTLDNIQDHYSFHMFCQHFNLMALRKEGLQVNFKAVLDKARVSKLTSKLDEQHKKAIKLVFKHVSDENEWFQKQFCGNELAYGDTSASAQYDETLIGVALGDFDPKKFNPDEALAPVSMFNLTKGASDISLKGVEEFTNLHLALHKEFIDKQTPSEKLQRFMASTIKSRVPEFVDKLKLFPAGNVPDTHFSLTKEFSDITTLGRLTNRKQHQAFKKIIDAVIKDKVGSKNNNQFITVAKALGLEVFDEKGKVNGVILTKTKESIESLAIKTIEFKKLKGDVNSSTKYVLSLPKELFELEYEHKELFDELGRGYHRQGLTNSELSNFKTAAKGVIPRVLVAITIWGAILQYSDYKKNFEKKDGFYELNKNFALIGANIVATTSLLNSMINTSDNSKFLTKSRGQGVLFGHATSYTILRSATGLVGLAASIVLIYDGLELIEKKDVDAGIASLVSAGFTLLTSGHAVLFGSLGPWGWAFFICAILAGILAEVLTDSKLKRWVKFGEFSTEENKYIAFSNSEKFYEYIISILYAPRVKSKINFGLSYTVEVEAPLMNDLEQELGLSVKFKYRNKVNLEVYEGFWVYGLKDHKPVYNKDRVKCGGIFNFTLDGDILDVELTPFIRRSGFKLPVNYKEYES</sequence>
<evidence type="ECO:0000313" key="2">
    <source>
        <dbReference type="EMBL" id="AXR04774.1"/>
    </source>
</evidence>
<name>A0AAD0W5W4_PSEO7</name>
<gene>
    <name evidence="2" type="ORF">D0511_23245</name>
</gene>
<keyword evidence="1" id="KW-1133">Transmembrane helix</keyword>
<dbReference type="KEGG" id="ppis:B1L02_23075"/>
<feature type="transmembrane region" description="Helical" evidence="1">
    <location>
        <begin position="859"/>
        <end position="877"/>
    </location>
</feature>
<protein>
    <submittedName>
        <fullName evidence="2">Uncharacterized protein</fullName>
    </submittedName>
</protein>
<keyword evidence="1" id="KW-0472">Membrane</keyword>
<dbReference type="RefSeq" id="WP_088533040.1">
    <property type="nucleotide sequence ID" value="NZ_CP021647.1"/>
</dbReference>
<proteinExistence type="predicted"/>